<proteinExistence type="predicted"/>
<dbReference type="Gramene" id="CDY13428">
    <property type="protein sequence ID" value="CDY13428"/>
    <property type="gene ID" value="GSBRNA2T00077713001"/>
</dbReference>
<reference evidence="1 2" key="1">
    <citation type="journal article" date="2014" name="Science">
        <title>Plant genetics. Early allopolyploid evolution in the post-Neolithic Brassica napus oilseed genome.</title>
        <authorList>
            <person name="Chalhoub B."/>
            <person name="Denoeud F."/>
            <person name="Liu S."/>
            <person name="Parkin I.A."/>
            <person name="Tang H."/>
            <person name="Wang X."/>
            <person name="Chiquet J."/>
            <person name="Belcram H."/>
            <person name="Tong C."/>
            <person name="Samans B."/>
            <person name="Correa M."/>
            <person name="Da Silva C."/>
            <person name="Just J."/>
            <person name="Falentin C."/>
            <person name="Koh C.S."/>
            <person name="Le Clainche I."/>
            <person name="Bernard M."/>
            <person name="Bento P."/>
            <person name="Noel B."/>
            <person name="Labadie K."/>
            <person name="Alberti A."/>
            <person name="Charles M."/>
            <person name="Arnaud D."/>
            <person name="Guo H."/>
            <person name="Daviaud C."/>
            <person name="Alamery S."/>
            <person name="Jabbari K."/>
            <person name="Zhao M."/>
            <person name="Edger P.P."/>
            <person name="Chelaifa H."/>
            <person name="Tack D."/>
            <person name="Lassalle G."/>
            <person name="Mestiri I."/>
            <person name="Schnel N."/>
            <person name="Le Paslier M.C."/>
            <person name="Fan G."/>
            <person name="Renault V."/>
            <person name="Bayer P.E."/>
            <person name="Golicz A.A."/>
            <person name="Manoli S."/>
            <person name="Lee T.H."/>
            <person name="Thi V.H."/>
            <person name="Chalabi S."/>
            <person name="Hu Q."/>
            <person name="Fan C."/>
            <person name="Tollenaere R."/>
            <person name="Lu Y."/>
            <person name="Battail C."/>
            <person name="Shen J."/>
            <person name="Sidebottom C.H."/>
            <person name="Wang X."/>
            <person name="Canaguier A."/>
            <person name="Chauveau A."/>
            <person name="Berard A."/>
            <person name="Deniot G."/>
            <person name="Guan M."/>
            <person name="Liu Z."/>
            <person name="Sun F."/>
            <person name="Lim Y.P."/>
            <person name="Lyons E."/>
            <person name="Town C.D."/>
            <person name="Bancroft I."/>
            <person name="Wang X."/>
            <person name="Meng J."/>
            <person name="Ma J."/>
            <person name="Pires J.C."/>
            <person name="King G.J."/>
            <person name="Brunel D."/>
            <person name="Delourme R."/>
            <person name="Renard M."/>
            <person name="Aury J.M."/>
            <person name="Adams K.L."/>
            <person name="Batley J."/>
            <person name="Snowdon R.J."/>
            <person name="Tost J."/>
            <person name="Edwards D."/>
            <person name="Zhou Y."/>
            <person name="Hua W."/>
            <person name="Sharpe A.G."/>
            <person name="Paterson A.H."/>
            <person name="Guan C."/>
            <person name="Wincker P."/>
        </authorList>
    </citation>
    <scope>NUCLEOTIDE SEQUENCE [LARGE SCALE GENOMIC DNA]</scope>
    <source>
        <strain evidence="2">cv. Darmor-bzh</strain>
    </source>
</reference>
<dbReference type="Proteomes" id="UP000028999">
    <property type="component" value="Unassembled WGS sequence"/>
</dbReference>
<protein>
    <submittedName>
        <fullName evidence="1">BnaA03g51460D protein</fullName>
    </submittedName>
</protein>
<evidence type="ECO:0000313" key="1">
    <source>
        <dbReference type="EMBL" id="CDY13428.1"/>
    </source>
</evidence>
<organism evidence="1 2">
    <name type="scientific">Brassica napus</name>
    <name type="common">Rape</name>
    <dbReference type="NCBI Taxonomy" id="3708"/>
    <lineage>
        <taxon>Eukaryota</taxon>
        <taxon>Viridiplantae</taxon>
        <taxon>Streptophyta</taxon>
        <taxon>Embryophyta</taxon>
        <taxon>Tracheophyta</taxon>
        <taxon>Spermatophyta</taxon>
        <taxon>Magnoliopsida</taxon>
        <taxon>eudicotyledons</taxon>
        <taxon>Gunneridae</taxon>
        <taxon>Pentapetalae</taxon>
        <taxon>rosids</taxon>
        <taxon>malvids</taxon>
        <taxon>Brassicales</taxon>
        <taxon>Brassicaceae</taxon>
        <taxon>Brassiceae</taxon>
        <taxon>Brassica</taxon>
    </lineage>
</organism>
<dbReference type="EMBL" id="LK032035">
    <property type="protein sequence ID" value="CDY13428.1"/>
    <property type="molecule type" value="Genomic_DNA"/>
</dbReference>
<sequence length="171" mass="18399">MAFWGSSGGWVLVRFSMRWDSLSKACSLRQWRLENLSDSRGFESGSMVVRLVGWLIFSLAPHVLVSGCFDVGVRFGNRFFPLFTEEIRNGNCEASLIFVHGPPSFIVSQHGGESGDGGGSGGGGCWITSPTVKKMRGRTTCYSLGPNIGNNATDGAKISLLKGVGPMVVEF</sequence>
<keyword evidence="2" id="KW-1185">Reference proteome</keyword>
<name>A0A078FM66_BRANA</name>
<gene>
    <name evidence="1" type="primary">BnaA03g51460D</name>
    <name evidence="1" type="ORF">GSBRNA2T00077713001</name>
</gene>
<accession>A0A078FM66</accession>
<dbReference type="AlphaFoldDB" id="A0A078FM66"/>
<dbReference type="PaxDb" id="3708-A0A078FM66"/>
<evidence type="ECO:0000313" key="2">
    <source>
        <dbReference type="Proteomes" id="UP000028999"/>
    </source>
</evidence>